<dbReference type="EMBL" id="CM047737">
    <property type="protein sequence ID" value="KAJ0047743.1"/>
    <property type="molecule type" value="Genomic_DNA"/>
</dbReference>
<keyword evidence="2" id="KW-1185">Reference proteome</keyword>
<comment type="caution">
    <text evidence="1">The sequence shown here is derived from an EMBL/GenBank/DDBJ whole genome shotgun (WGS) entry which is preliminary data.</text>
</comment>
<sequence length="135" mass="15229">MKGNPAFDAKESPAKLRPFSFEQEWISPGILRELRHHRSCVDKELAVTSPSYFMLTKAFFSRPVELSEVDGASGKLFRYSSPEPGQILQSFIHIPSQYLLSFYVYIAARMFYFSSPALVSGNESEDLGIEGSPLR</sequence>
<accession>A0ACC0Z9A6</accession>
<evidence type="ECO:0000313" key="1">
    <source>
        <dbReference type="EMBL" id="KAJ0047743.1"/>
    </source>
</evidence>
<proteinExistence type="predicted"/>
<evidence type="ECO:0000313" key="2">
    <source>
        <dbReference type="Proteomes" id="UP001163603"/>
    </source>
</evidence>
<gene>
    <name evidence="1" type="ORF">Pint_16087</name>
</gene>
<dbReference type="Proteomes" id="UP001163603">
    <property type="component" value="Chromosome 2"/>
</dbReference>
<reference evidence="2" key="1">
    <citation type="journal article" date="2023" name="G3 (Bethesda)">
        <title>Genome assembly and association tests identify interacting loci associated with vigor, precocity, and sex in interspecific pistachio rootstocks.</title>
        <authorList>
            <person name="Palmer W."/>
            <person name="Jacygrad E."/>
            <person name="Sagayaradj S."/>
            <person name="Cavanaugh K."/>
            <person name="Han R."/>
            <person name="Bertier L."/>
            <person name="Beede B."/>
            <person name="Kafkas S."/>
            <person name="Golino D."/>
            <person name="Preece J."/>
            <person name="Michelmore R."/>
        </authorList>
    </citation>
    <scope>NUCLEOTIDE SEQUENCE [LARGE SCALE GENOMIC DNA]</scope>
</reference>
<protein>
    <submittedName>
        <fullName evidence="1">Uncharacterized protein</fullName>
    </submittedName>
</protein>
<organism evidence="1 2">
    <name type="scientific">Pistacia integerrima</name>
    <dbReference type="NCBI Taxonomy" id="434235"/>
    <lineage>
        <taxon>Eukaryota</taxon>
        <taxon>Viridiplantae</taxon>
        <taxon>Streptophyta</taxon>
        <taxon>Embryophyta</taxon>
        <taxon>Tracheophyta</taxon>
        <taxon>Spermatophyta</taxon>
        <taxon>Magnoliopsida</taxon>
        <taxon>eudicotyledons</taxon>
        <taxon>Gunneridae</taxon>
        <taxon>Pentapetalae</taxon>
        <taxon>rosids</taxon>
        <taxon>malvids</taxon>
        <taxon>Sapindales</taxon>
        <taxon>Anacardiaceae</taxon>
        <taxon>Pistacia</taxon>
    </lineage>
</organism>
<name>A0ACC0Z9A6_9ROSI</name>